<gene>
    <name evidence="2" type="ORF">BCR33DRAFT_713623</name>
</gene>
<evidence type="ECO:0000256" key="1">
    <source>
        <dbReference type="ARBA" id="ARBA00022801"/>
    </source>
</evidence>
<evidence type="ECO:0008006" key="4">
    <source>
        <dbReference type="Google" id="ProtNLM"/>
    </source>
</evidence>
<reference evidence="2 3" key="1">
    <citation type="submission" date="2016-07" db="EMBL/GenBank/DDBJ databases">
        <title>Pervasive Adenine N6-methylation of Active Genes in Fungi.</title>
        <authorList>
            <consortium name="DOE Joint Genome Institute"/>
            <person name="Mondo S.J."/>
            <person name="Dannebaum R.O."/>
            <person name="Kuo R.C."/>
            <person name="Labutti K."/>
            <person name="Haridas S."/>
            <person name="Kuo A."/>
            <person name="Salamov A."/>
            <person name="Ahrendt S.R."/>
            <person name="Lipzen A."/>
            <person name="Sullivan W."/>
            <person name="Andreopoulos W.B."/>
            <person name="Clum A."/>
            <person name="Lindquist E."/>
            <person name="Daum C."/>
            <person name="Ramamoorthy G.K."/>
            <person name="Gryganskyi A."/>
            <person name="Culley D."/>
            <person name="Magnuson J.K."/>
            <person name="James T.Y."/>
            <person name="O'Malley M.A."/>
            <person name="Stajich J.E."/>
            <person name="Spatafora J.W."/>
            <person name="Visel A."/>
            <person name="Grigoriev I.V."/>
        </authorList>
    </citation>
    <scope>NUCLEOTIDE SEQUENCE [LARGE SCALE GENOMIC DNA]</scope>
    <source>
        <strain evidence="2 3">JEL800</strain>
    </source>
</reference>
<evidence type="ECO:0000313" key="3">
    <source>
        <dbReference type="Proteomes" id="UP000193642"/>
    </source>
</evidence>
<accession>A0A1Y2CT68</accession>
<dbReference type="Proteomes" id="UP000193642">
    <property type="component" value="Unassembled WGS sequence"/>
</dbReference>
<evidence type="ECO:0000313" key="2">
    <source>
        <dbReference type="EMBL" id="ORY50044.1"/>
    </source>
</evidence>
<comment type="caution">
    <text evidence="2">The sequence shown here is derived from an EMBL/GenBank/DDBJ whole genome shotgun (WGS) entry which is preliminary data.</text>
</comment>
<proteinExistence type="predicted"/>
<dbReference type="OrthoDB" id="5135119at2759"/>
<organism evidence="2 3">
    <name type="scientific">Rhizoclosmatium globosum</name>
    <dbReference type="NCBI Taxonomy" id="329046"/>
    <lineage>
        <taxon>Eukaryota</taxon>
        <taxon>Fungi</taxon>
        <taxon>Fungi incertae sedis</taxon>
        <taxon>Chytridiomycota</taxon>
        <taxon>Chytridiomycota incertae sedis</taxon>
        <taxon>Chytridiomycetes</taxon>
        <taxon>Chytridiales</taxon>
        <taxon>Chytriomycetaceae</taxon>
        <taxon>Rhizoclosmatium</taxon>
    </lineage>
</organism>
<keyword evidence="1" id="KW-0378">Hydrolase</keyword>
<dbReference type="InterPro" id="IPR007312">
    <property type="entry name" value="Phosphoesterase"/>
</dbReference>
<dbReference type="EMBL" id="MCGO01000008">
    <property type="protein sequence ID" value="ORY50044.1"/>
    <property type="molecule type" value="Genomic_DNA"/>
</dbReference>
<dbReference type="AlphaFoldDB" id="A0A1Y2CT68"/>
<keyword evidence="3" id="KW-1185">Reference proteome</keyword>
<dbReference type="PANTHER" id="PTHR31956:SF8">
    <property type="entry name" value="ACID PHOSPHATASE PHOA (AFU_ORTHOLOGUE AFUA_1G03570)"/>
    <property type="match status" value="1"/>
</dbReference>
<dbReference type="GO" id="GO:0009395">
    <property type="term" value="P:phospholipid catabolic process"/>
    <property type="evidence" value="ECO:0007669"/>
    <property type="project" value="TreeGrafter"/>
</dbReference>
<protein>
    <recommendedName>
        <fullName evidence="4">Phosphoesterase-domain-containing protein</fullName>
    </recommendedName>
</protein>
<name>A0A1Y2CT68_9FUNG</name>
<sequence length="334" mass="37352">MTVHSPPLQDNHPPRKWFDTIMIINLENIDYGDAISHPPFSTLNYAPYNGTLLTNYRALTHPSQPNYFAQVVGDGIVTSDDIATINTRCIVDLLEEKGISWASYAEGYPDNWSDDKPYLNEHTPNGKYVRRHVPLVSITSIQENPERARNIKSGEAFQRDLQAGTLPQYIYYTPDQDNNAHDTNIRYAGQYISEFLYPFSLGFCIDFDETAFWVGKNRVATWLLGTAVNSNPLPSHLKSSQRTQSIVSLNSVKSHAPRHPPVDTSATANDSGAVQLISLLGSAFKTPIAEKGYTDKGKFDHFSILKTVEENWFLGNLGRKDVTATSFGALLHEV</sequence>
<dbReference type="PANTHER" id="PTHR31956">
    <property type="entry name" value="NON-SPECIFIC PHOSPHOLIPASE C4-RELATED"/>
    <property type="match status" value="1"/>
</dbReference>
<dbReference type="STRING" id="329046.A0A1Y2CT68"/>
<dbReference type="Pfam" id="PF04185">
    <property type="entry name" value="Phosphoesterase"/>
    <property type="match status" value="1"/>
</dbReference>
<dbReference type="GO" id="GO:0016788">
    <property type="term" value="F:hydrolase activity, acting on ester bonds"/>
    <property type="evidence" value="ECO:0007669"/>
    <property type="project" value="InterPro"/>
</dbReference>